<dbReference type="PROSITE" id="PS50928">
    <property type="entry name" value="ABC_TM1"/>
    <property type="match status" value="1"/>
</dbReference>
<dbReference type="CDD" id="cd06261">
    <property type="entry name" value="TM_PBP2"/>
    <property type="match status" value="1"/>
</dbReference>
<name>A0ABP3YU36_9PSEU</name>
<evidence type="ECO:0000256" key="5">
    <source>
        <dbReference type="ARBA" id="ARBA00022989"/>
    </source>
</evidence>
<feature type="domain" description="ABC transmembrane type-1" evidence="8">
    <location>
        <begin position="59"/>
        <end position="239"/>
    </location>
</feature>
<comment type="subcellular location">
    <subcellularLocation>
        <location evidence="1 7">Cell membrane</location>
        <topology evidence="1 7">Multi-pass membrane protein</topology>
    </subcellularLocation>
</comment>
<keyword evidence="5 7" id="KW-1133">Transmembrane helix</keyword>
<gene>
    <name evidence="9" type="ORF">GCM10009559_74880</name>
</gene>
<accession>A0ABP3YU36</accession>
<dbReference type="PANTHER" id="PTHR30151:SF38">
    <property type="entry name" value="ALIPHATIC SULFONATES TRANSPORT PERMEASE PROTEIN SSUC-RELATED"/>
    <property type="match status" value="1"/>
</dbReference>
<reference evidence="10" key="1">
    <citation type="journal article" date="2019" name="Int. J. Syst. Evol. Microbiol.">
        <title>The Global Catalogue of Microorganisms (GCM) 10K type strain sequencing project: providing services to taxonomists for standard genome sequencing and annotation.</title>
        <authorList>
            <consortium name="The Broad Institute Genomics Platform"/>
            <consortium name="The Broad Institute Genome Sequencing Center for Infectious Disease"/>
            <person name="Wu L."/>
            <person name="Ma J."/>
        </authorList>
    </citation>
    <scope>NUCLEOTIDE SEQUENCE [LARGE SCALE GENOMIC DNA]</scope>
    <source>
        <strain evidence="10">JCM 11117</strain>
    </source>
</reference>
<evidence type="ECO:0000313" key="9">
    <source>
        <dbReference type="EMBL" id="GAA0906446.1"/>
    </source>
</evidence>
<dbReference type="Pfam" id="PF00528">
    <property type="entry name" value="BPD_transp_1"/>
    <property type="match status" value="1"/>
</dbReference>
<feature type="transmembrane region" description="Helical" evidence="7">
    <location>
        <begin position="216"/>
        <end position="239"/>
    </location>
</feature>
<dbReference type="InterPro" id="IPR000515">
    <property type="entry name" value="MetI-like"/>
</dbReference>
<evidence type="ECO:0000256" key="7">
    <source>
        <dbReference type="RuleBase" id="RU363032"/>
    </source>
</evidence>
<keyword evidence="3" id="KW-1003">Cell membrane</keyword>
<comment type="caution">
    <text evidence="9">The sequence shown here is derived from an EMBL/GenBank/DDBJ whole genome shotgun (WGS) entry which is preliminary data.</text>
</comment>
<feature type="transmembrane region" description="Helical" evidence="7">
    <location>
        <begin position="66"/>
        <end position="85"/>
    </location>
</feature>
<dbReference type="PANTHER" id="PTHR30151">
    <property type="entry name" value="ALKANE SULFONATE ABC TRANSPORTER-RELATED, MEMBRANE SUBUNIT"/>
    <property type="match status" value="1"/>
</dbReference>
<comment type="similarity">
    <text evidence="7">Belongs to the binding-protein-dependent transport system permease family.</text>
</comment>
<evidence type="ECO:0000256" key="1">
    <source>
        <dbReference type="ARBA" id="ARBA00004651"/>
    </source>
</evidence>
<keyword evidence="10" id="KW-1185">Reference proteome</keyword>
<evidence type="ECO:0000256" key="3">
    <source>
        <dbReference type="ARBA" id="ARBA00022475"/>
    </source>
</evidence>
<sequence>MTGRPRWARLLLAVWLPVVLLAAWWVASATSDSPYFPPLADILDEFVDEWVLGDAKWQLLPSLRNLSVGFVGGSVLGVLGGALLWRIPVLRRATNPIVYFLYVLPAPALLPAMIALFGLGEIRQMALIAFGATWPAMLNTLDGMRGVDEVKFDTARAMGFGSLRTVWQVVLPGASPQIAAGLRASLQVSIILMVVSEMVAAEEGIGYFILEAQTVFAITTMWTGILVLAVVGTALNYAFMGLERRMLAWHHGSRRIGGVPA</sequence>
<keyword evidence="4 7" id="KW-0812">Transmembrane</keyword>
<evidence type="ECO:0000259" key="8">
    <source>
        <dbReference type="PROSITE" id="PS50928"/>
    </source>
</evidence>
<keyword evidence="6 7" id="KW-0472">Membrane</keyword>
<keyword evidence="2 7" id="KW-0813">Transport</keyword>
<dbReference type="EMBL" id="BAAAHP010000296">
    <property type="protein sequence ID" value="GAA0906446.1"/>
    <property type="molecule type" value="Genomic_DNA"/>
</dbReference>
<evidence type="ECO:0000256" key="2">
    <source>
        <dbReference type="ARBA" id="ARBA00022448"/>
    </source>
</evidence>
<dbReference type="Gene3D" id="1.10.3720.10">
    <property type="entry name" value="MetI-like"/>
    <property type="match status" value="1"/>
</dbReference>
<dbReference type="SUPFAM" id="SSF161098">
    <property type="entry name" value="MetI-like"/>
    <property type="match status" value="1"/>
</dbReference>
<evidence type="ECO:0000256" key="4">
    <source>
        <dbReference type="ARBA" id="ARBA00022692"/>
    </source>
</evidence>
<organism evidence="9 10">
    <name type="scientific">Pseudonocardia zijingensis</name>
    <dbReference type="NCBI Taxonomy" id="153376"/>
    <lineage>
        <taxon>Bacteria</taxon>
        <taxon>Bacillati</taxon>
        <taxon>Actinomycetota</taxon>
        <taxon>Actinomycetes</taxon>
        <taxon>Pseudonocardiales</taxon>
        <taxon>Pseudonocardiaceae</taxon>
        <taxon>Pseudonocardia</taxon>
    </lineage>
</organism>
<dbReference type="RefSeq" id="WP_343946588.1">
    <property type="nucleotide sequence ID" value="NZ_BAAAHP010000296.1"/>
</dbReference>
<dbReference type="Proteomes" id="UP001499967">
    <property type="component" value="Unassembled WGS sequence"/>
</dbReference>
<dbReference type="InterPro" id="IPR035906">
    <property type="entry name" value="MetI-like_sf"/>
</dbReference>
<proteinExistence type="inferred from homology"/>
<evidence type="ECO:0000313" key="10">
    <source>
        <dbReference type="Proteomes" id="UP001499967"/>
    </source>
</evidence>
<feature type="transmembrane region" description="Helical" evidence="7">
    <location>
        <begin position="97"/>
        <end position="119"/>
    </location>
</feature>
<protein>
    <submittedName>
        <fullName evidence="9">ABC transporter permease</fullName>
    </submittedName>
</protein>
<evidence type="ECO:0000256" key="6">
    <source>
        <dbReference type="ARBA" id="ARBA00023136"/>
    </source>
</evidence>